<evidence type="ECO:0000313" key="1">
    <source>
        <dbReference type="EMBL" id="KAJ7997981.1"/>
    </source>
</evidence>
<reference evidence="1" key="1">
    <citation type="submission" date="2021-05" db="EMBL/GenBank/DDBJ databases">
        <authorList>
            <person name="Pan Q."/>
            <person name="Jouanno E."/>
            <person name="Zahm M."/>
            <person name="Klopp C."/>
            <person name="Cabau C."/>
            <person name="Louis A."/>
            <person name="Berthelot C."/>
            <person name="Parey E."/>
            <person name="Roest Crollius H."/>
            <person name="Montfort J."/>
            <person name="Robinson-Rechavi M."/>
            <person name="Bouchez O."/>
            <person name="Lampietro C."/>
            <person name="Lopez Roques C."/>
            <person name="Donnadieu C."/>
            <person name="Postlethwait J."/>
            <person name="Bobe J."/>
            <person name="Dillon D."/>
            <person name="Chandos A."/>
            <person name="von Hippel F."/>
            <person name="Guiguen Y."/>
        </authorList>
    </citation>
    <scope>NUCLEOTIDE SEQUENCE</scope>
    <source>
        <strain evidence="1">YG-Jan2019</strain>
    </source>
</reference>
<evidence type="ECO:0000313" key="2">
    <source>
        <dbReference type="Proteomes" id="UP001157502"/>
    </source>
</evidence>
<protein>
    <submittedName>
        <fullName evidence="1">Uncharacterized protein</fullName>
    </submittedName>
</protein>
<comment type="caution">
    <text evidence="1">The sequence shown here is derived from an EMBL/GenBank/DDBJ whole genome shotgun (WGS) entry which is preliminary data.</text>
</comment>
<accession>A0ACC2G368</accession>
<dbReference type="EMBL" id="CM055745">
    <property type="protein sequence ID" value="KAJ7997981.1"/>
    <property type="molecule type" value="Genomic_DNA"/>
</dbReference>
<proteinExistence type="predicted"/>
<sequence length="151" mass="17634">MLPCPILFVVGVCRKLRKAYGKAEWTGVERLRDNKPGFKLDHIIRKHPTDVDYRVMATFTEMYTTLLGFINFSHLAKLSTWSTRQETVSFECQPGRVVSQQRRRENQIDQFPTERQDPPARYEDYFIGVALPPHLSPFVEEKDGDYVPQRS</sequence>
<organism evidence="1 2">
    <name type="scientific">Dallia pectoralis</name>
    <name type="common">Alaska blackfish</name>
    <dbReference type="NCBI Taxonomy" id="75939"/>
    <lineage>
        <taxon>Eukaryota</taxon>
        <taxon>Metazoa</taxon>
        <taxon>Chordata</taxon>
        <taxon>Craniata</taxon>
        <taxon>Vertebrata</taxon>
        <taxon>Euteleostomi</taxon>
        <taxon>Actinopterygii</taxon>
        <taxon>Neopterygii</taxon>
        <taxon>Teleostei</taxon>
        <taxon>Protacanthopterygii</taxon>
        <taxon>Esociformes</taxon>
        <taxon>Umbridae</taxon>
        <taxon>Dallia</taxon>
    </lineage>
</organism>
<gene>
    <name evidence="1" type="ORF">DPEC_G00217800</name>
</gene>
<dbReference type="Proteomes" id="UP001157502">
    <property type="component" value="Chromosome 18"/>
</dbReference>
<keyword evidence="2" id="KW-1185">Reference proteome</keyword>
<name>A0ACC2G368_DALPE</name>